<dbReference type="RefSeq" id="WP_224000114.1">
    <property type="nucleotide sequence ID" value="NZ_CAJZAF010000003.1"/>
</dbReference>
<evidence type="ECO:0000259" key="5">
    <source>
        <dbReference type="PROSITE" id="PS50931"/>
    </source>
</evidence>
<dbReference type="Proteomes" id="UP000701702">
    <property type="component" value="Unassembled WGS sequence"/>
</dbReference>
<dbReference type="PROSITE" id="PS50931">
    <property type="entry name" value="HTH_LYSR"/>
    <property type="match status" value="1"/>
</dbReference>
<keyword evidence="3" id="KW-0238">DNA-binding</keyword>
<dbReference type="InterPro" id="IPR050950">
    <property type="entry name" value="HTH-type_LysR_regulators"/>
</dbReference>
<comment type="caution">
    <text evidence="6">The sequence shown here is derived from an EMBL/GenBank/DDBJ whole genome shotgun (WGS) entry which is preliminary data.</text>
</comment>
<dbReference type="Pfam" id="PF03466">
    <property type="entry name" value="LysR_substrate"/>
    <property type="match status" value="1"/>
</dbReference>
<dbReference type="SUPFAM" id="SSF46785">
    <property type="entry name" value="Winged helix' DNA-binding domain"/>
    <property type="match status" value="1"/>
</dbReference>
<dbReference type="InterPro" id="IPR000847">
    <property type="entry name" value="LysR_HTH_N"/>
</dbReference>
<dbReference type="Gene3D" id="3.40.190.290">
    <property type="match status" value="1"/>
</dbReference>
<dbReference type="SUPFAM" id="SSF53850">
    <property type="entry name" value="Periplasmic binding protein-like II"/>
    <property type="match status" value="1"/>
</dbReference>
<comment type="similarity">
    <text evidence="1">Belongs to the LysR transcriptional regulatory family.</text>
</comment>
<evidence type="ECO:0000256" key="2">
    <source>
        <dbReference type="ARBA" id="ARBA00023015"/>
    </source>
</evidence>
<evidence type="ECO:0000313" key="6">
    <source>
        <dbReference type="EMBL" id="CAG9165980.1"/>
    </source>
</evidence>
<organism evidence="6 7">
    <name type="scientific">Cupriavidus pinatubonensis</name>
    <dbReference type="NCBI Taxonomy" id="248026"/>
    <lineage>
        <taxon>Bacteria</taxon>
        <taxon>Pseudomonadati</taxon>
        <taxon>Pseudomonadota</taxon>
        <taxon>Betaproteobacteria</taxon>
        <taxon>Burkholderiales</taxon>
        <taxon>Burkholderiaceae</taxon>
        <taxon>Cupriavidus</taxon>
    </lineage>
</organism>
<dbReference type="PANTHER" id="PTHR30419:SF8">
    <property type="entry name" value="NITROGEN ASSIMILATION TRANSCRIPTIONAL ACTIVATOR-RELATED"/>
    <property type="match status" value="1"/>
</dbReference>
<dbReference type="Gene3D" id="1.10.10.10">
    <property type="entry name" value="Winged helix-like DNA-binding domain superfamily/Winged helix DNA-binding domain"/>
    <property type="match status" value="1"/>
</dbReference>
<keyword evidence="2" id="KW-0805">Transcription regulation</keyword>
<dbReference type="Pfam" id="PF00126">
    <property type="entry name" value="HTH_1"/>
    <property type="match status" value="1"/>
</dbReference>
<evidence type="ECO:0000256" key="1">
    <source>
        <dbReference type="ARBA" id="ARBA00009437"/>
    </source>
</evidence>
<dbReference type="EMBL" id="CAJZAF010000003">
    <property type="protein sequence ID" value="CAG9165980.1"/>
    <property type="molecule type" value="Genomic_DNA"/>
</dbReference>
<dbReference type="PANTHER" id="PTHR30419">
    <property type="entry name" value="HTH-TYPE TRANSCRIPTIONAL REGULATOR YBHD"/>
    <property type="match status" value="1"/>
</dbReference>
<sequence>MDIRQIRAFLAIADTGSVTRAAELLHVVQPAVSRQLKLLEDDVGAPLFERDRRGMQLTDAGHVLMERARRALRELDAARLEIRPIPGLISGNVSLGLLPSSCDLLAGPLIGVLQQQYPQIRVSLSVGYTDHLLRWLESGEIDAALLYDPSPSPGLNVEPLVGEVLSLVGPASLSLADDQPVSLHALGMAPLILPSAPHRLRSLVEHACAVAGVQVVIAAETNALSVQKALVTQGFGLSVMPRVAVHGEIERGLLSAARIDNPAFHRRIELALPTTRRTPAAVRCVIGALRTCVREIASGGNWLGASWIGDAAAAGHDVIPAE</sequence>
<evidence type="ECO:0000313" key="7">
    <source>
        <dbReference type="Proteomes" id="UP000701702"/>
    </source>
</evidence>
<gene>
    <name evidence="6" type="primary">hdfR_3</name>
    <name evidence="6" type="ORF">LMG23994_00869</name>
</gene>
<keyword evidence="4" id="KW-0804">Transcription</keyword>
<dbReference type="InterPro" id="IPR036390">
    <property type="entry name" value="WH_DNA-bd_sf"/>
</dbReference>
<feature type="domain" description="HTH lysR-type" evidence="5">
    <location>
        <begin position="1"/>
        <end position="58"/>
    </location>
</feature>
<dbReference type="InterPro" id="IPR005119">
    <property type="entry name" value="LysR_subst-bd"/>
</dbReference>
<keyword evidence="7" id="KW-1185">Reference proteome</keyword>
<dbReference type="PRINTS" id="PR00039">
    <property type="entry name" value="HTHLYSR"/>
</dbReference>
<evidence type="ECO:0000256" key="3">
    <source>
        <dbReference type="ARBA" id="ARBA00023125"/>
    </source>
</evidence>
<reference evidence="6 7" key="1">
    <citation type="submission" date="2021-08" db="EMBL/GenBank/DDBJ databases">
        <authorList>
            <person name="Peeters C."/>
        </authorList>
    </citation>
    <scope>NUCLEOTIDE SEQUENCE [LARGE SCALE GENOMIC DNA]</scope>
    <source>
        <strain evidence="6 7">LMG 23994</strain>
    </source>
</reference>
<evidence type="ECO:0000256" key="4">
    <source>
        <dbReference type="ARBA" id="ARBA00023163"/>
    </source>
</evidence>
<proteinExistence type="inferred from homology"/>
<accession>A0ABN7XXV4</accession>
<dbReference type="InterPro" id="IPR036388">
    <property type="entry name" value="WH-like_DNA-bd_sf"/>
</dbReference>
<name>A0ABN7XXV4_9BURK</name>
<protein>
    <submittedName>
        <fullName evidence="6">HTH-type transcriptional regulator HdfR</fullName>
    </submittedName>
</protein>